<dbReference type="Proteomes" id="UP001218218">
    <property type="component" value="Unassembled WGS sequence"/>
</dbReference>
<name>A0AAD6ZMY8_9AGAR</name>
<evidence type="ECO:0000313" key="4">
    <source>
        <dbReference type="EMBL" id="KAJ7330874.1"/>
    </source>
</evidence>
<dbReference type="InterPro" id="IPR054443">
    <property type="entry name" value="Y3-like_dom"/>
</dbReference>
<feature type="chain" id="PRO_5042096329" description="Glycan binding protein Y3-like domain-containing protein" evidence="2">
    <location>
        <begin position="24"/>
        <end position="332"/>
    </location>
</feature>
<keyword evidence="5" id="KW-1185">Reference proteome</keyword>
<dbReference type="Pfam" id="PF22803">
    <property type="entry name" value="GBD_Y3"/>
    <property type="match status" value="1"/>
</dbReference>
<protein>
    <recommendedName>
        <fullName evidence="3">Glycan binding protein Y3-like domain-containing protein</fullName>
    </recommendedName>
</protein>
<keyword evidence="2" id="KW-0732">Signal</keyword>
<organism evidence="4 5">
    <name type="scientific">Mycena albidolilacea</name>
    <dbReference type="NCBI Taxonomy" id="1033008"/>
    <lineage>
        <taxon>Eukaryota</taxon>
        <taxon>Fungi</taxon>
        <taxon>Dikarya</taxon>
        <taxon>Basidiomycota</taxon>
        <taxon>Agaricomycotina</taxon>
        <taxon>Agaricomycetes</taxon>
        <taxon>Agaricomycetidae</taxon>
        <taxon>Agaricales</taxon>
        <taxon>Marasmiineae</taxon>
        <taxon>Mycenaceae</taxon>
        <taxon>Mycena</taxon>
    </lineage>
</organism>
<dbReference type="EMBL" id="JARIHO010000036">
    <property type="protein sequence ID" value="KAJ7330874.1"/>
    <property type="molecule type" value="Genomic_DNA"/>
</dbReference>
<accession>A0AAD6ZMY8</accession>
<evidence type="ECO:0000256" key="2">
    <source>
        <dbReference type="SAM" id="SignalP"/>
    </source>
</evidence>
<comment type="caution">
    <text evidence="4">The sequence shown here is derived from an EMBL/GenBank/DDBJ whole genome shotgun (WGS) entry which is preliminary data.</text>
</comment>
<reference evidence="4" key="1">
    <citation type="submission" date="2023-03" db="EMBL/GenBank/DDBJ databases">
        <title>Massive genome expansion in bonnet fungi (Mycena s.s.) driven by repeated elements and novel gene families across ecological guilds.</title>
        <authorList>
            <consortium name="Lawrence Berkeley National Laboratory"/>
            <person name="Harder C.B."/>
            <person name="Miyauchi S."/>
            <person name="Viragh M."/>
            <person name="Kuo A."/>
            <person name="Thoen E."/>
            <person name="Andreopoulos B."/>
            <person name="Lu D."/>
            <person name="Skrede I."/>
            <person name="Drula E."/>
            <person name="Henrissat B."/>
            <person name="Morin E."/>
            <person name="Kohler A."/>
            <person name="Barry K."/>
            <person name="LaButti K."/>
            <person name="Morin E."/>
            <person name="Salamov A."/>
            <person name="Lipzen A."/>
            <person name="Mereny Z."/>
            <person name="Hegedus B."/>
            <person name="Baldrian P."/>
            <person name="Stursova M."/>
            <person name="Weitz H."/>
            <person name="Taylor A."/>
            <person name="Grigoriev I.V."/>
            <person name="Nagy L.G."/>
            <person name="Martin F."/>
            <person name="Kauserud H."/>
        </authorList>
    </citation>
    <scope>NUCLEOTIDE SEQUENCE</scope>
    <source>
        <strain evidence="4">CBHHK002</strain>
    </source>
</reference>
<feature type="signal peptide" evidence="2">
    <location>
        <begin position="1"/>
        <end position="23"/>
    </location>
</feature>
<sequence>MLSNARMMLGLVSFALITKPSRAYPPLRVNCESLSSSESKIDCSQFFPAFCGSVGDEPVPPGSFIKNFTCFEDQSLGASCNIFGTNGATTPQVPSEKICFEALTTVNKTCIGSFGFAQAKGDGFIYTLQPLTFVCTSFKFLPPAQHSPESIEFSSKHCSTQMCSAVYGSCRALRMEHKRASVATYGEIVREAGWRKESGKRDDVRSIGGGWVGRGNGWEWEGMYLPAVPVATRGDIEQRLRTKETEEREHQRRGGGAIRYASRPSRITTTDSAVSPLNTTHIPTIAHSKRTVLSRRTTSTFAYPGRQWVEPSECGGKGTRAGMWSRRKGGSD</sequence>
<feature type="domain" description="Glycan binding protein Y3-like" evidence="3">
    <location>
        <begin position="42"/>
        <end position="133"/>
    </location>
</feature>
<evidence type="ECO:0000313" key="5">
    <source>
        <dbReference type="Proteomes" id="UP001218218"/>
    </source>
</evidence>
<feature type="region of interest" description="Disordered" evidence="1">
    <location>
        <begin position="311"/>
        <end position="332"/>
    </location>
</feature>
<proteinExistence type="predicted"/>
<evidence type="ECO:0000259" key="3">
    <source>
        <dbReference type="Pfam" id="PF22803"/>
    </source>
</evidence>
<evidence type="ECO:0000256" key="1">
    <source>
        <dbReference type="SAM" id="MobiDB-lite"/>
    </source>
</evidence>
<dbReference type="AlphaFoldDB" id="A0AAD6ZMY8"/>
<gene>
    <name evidence="4" type="ORF">DFH08DRAFT_1021918</name>
</gene>